<keyword evidence="3 11" id="KW-0328">Glycosyltransferase</keyword>
<dbReference type="PANTHER" id="PTHR48043:SF159">
    <property type="entry name" value="EG:EG0003.4 PROTEIN-RELATED"/>
    <property type="match status" value="1"/>
</dbReference>
<evidence type="ECO:0000256" key="2">
    <source>
        <dbReference type="ARBA" id="ARBA00009995"/>
    </source>
</evidence>
<evidence type="ECO:0000256" key="7">
    <source>
        <dbReference type="ARBA" id="ARBA00022989"/>
    </source>
</evidence>
<dbReference type="GO" id="GO:0005783">
    <property type="term" value="C:endoplasmic reticulum"/>
    <property type="evidence" value="ECO:0007669"/>
    <property type="project" value="UniProtKB-SubCell"/>
</dbReference>
<keyword evidence="5 12" id="KW-0812">Transmembrane</keyword>
<name>A0A146KR52_LYGHE</name>
<dbReference type="FunFam" id="3.40.50.2000:FF:000050">
    <property type="entry name" value="UDP-glucuronosyltransferase"/>
    <property type="match status" value="1"/>
</dbReference>
<proteinExistence type="inferred from homology"/>
<organism evidence="13">
    <name type="scientific">Lygus hesperus</name>
    <name type="common">Western plant bug</name>
    <dbReference type="NCBI Taxonomy" id="30085"/>
    <lineage>
        <taxon>Eukaryota</taxon>
        <taxon>Metazoa</taxon>
        <taxon>Ecdysozoa</taxon>
        <taxon>Arthropoda</taxon>
        <taxon>Hexapoda</taxon>
        <taxon>Insecta</taxon>
        <taxon>Pterygota</taxon>
        <taxon>Neoptera</taxon>
        <taxon>Paraneoptera</taxon>
        <taxon>Hemiptera</taxon>
        <taxon>Heteroptera</taxon>
        <taxon>Panheteroptera</taxon>
        <taxon>Cimicomorpha</taxon>
        <taxon>Miridae</taxon>
        <taxon>Mirini</taxon>
        <taxon>Lygus</taxon>
    </lineage>
</organism>
<comment type="similarity">
    <text evidence="2 11">Belongs to the UDP-glycosyltransferase family.</text>
</comment>
<comment type="subcellular location">
    <subcellularLocation>
        <location evidence="10">Endomembrane system</location>
        <topology evidence="10">Single-pass type I membrane protein</topology>
    </subcellularLocation>
    <subcellularLocation>
        <location evidence="1">Endoplasmic reticulum</location>
    </subcellularLocation>
    <subcellularLocation>
        <location evidence="12">Membrane</location>
        <topology evidence="12">Single-pass membrane protein</topology>
    </subcellularLocation>
</comment>
<sequence length="211" mass="24448">MTRGRIGEFIERFRSLKQRVLLKWFGEAFPKIDDPNIRIQQWFPQLGILAHRNTKVFVMHGGLQSMFEAVNFGVPMVGVPIFGDQNKNVKVLVSKGMGIELSKKNFTAESLMWAINEVESNPRYIEAVLKQSAILKDVPMRHLDEAIYWIEYVIRHGKVLQPASVHMPFYQVYLLDVLSFIITAIVILYLILIRAVRALRIVLRKQKKKVE</sequence>
<dbReference type="CDD" id="cd03784">
    <property type="entry name" value="GT1_Gtf-like"/>
    <property type="match status" value="1"/>
</dbReference>
<dbReference type="InterPro" id="IPR035595">
    <property type="entry name" value="UDP_glycos_trans_CS"/>
</dbReference>
<evidence type="ECO:0000256" key="9">
    <source>
        <dbReference type="ARBA" id="ARBA00023180"/>
    </source>
</evidence>
<keyword evidence="4 11" id="KW-0808">Transferase</keyword>
<keyword evidence="7 12" id="KW-1133">Transmembrane helix</keyword>
<keyword evidence="6" id="KW-0256">Endoplasmic reticulum</keyword>
<gene>
    <name evidence="13" type="primary">Ugt2b_1</name>
    <name evidence="13" type="ORF">g.59729</name>
</gene>
<evidence type="ECO:0000256" key="5">
    <source>
        <dbReference type="ARBA" id="ARBA00022692"/>
    </source>
</evidence>
<evidence type="ECO:0000256" key="11">
    <source>
        <dbReference type="RuleBase" id="RU003718"/>
    </source>
</evidence>
<dbReference type="EC" id="2.4.1.17" evidence="12"/>
<comment type="catalytic activity">
    <reaction evidence="12">
        <text>glucuronate acceptor + UDP-alpha-D-glucuronate = acceptor beta-D-glucuronoside + UDP + H(+)</text>
        <dbReference type="Rhea" id="RHEA:21032"/>
        <dbReference type="ChEBI" id="CHEBI:15378"/>
        <dbReference type="ChEBI" id="CHEBI:58052"/>
        <dbReference type="ChEBI" id="CHEBI:58223"/>
        <dbReference type="ChEBI" id="CHEBI:132367"/>
        <dbReference type="ChEBI" id="CHEBI:132368"/>
        <dbReference type="EC" id="2.4.1.17"/>
    </reaction>
</comment>
<dbReference type="Pfam" id="PF00201">
    <property type="entry name" value="UDPGT"/>
    <property type="match status" value="1"/>
</dbReference>
<dbReference type="SUPFAM" id="SSF53756">
    <property type="entry name" value="UDP-Glycosyltransferase/glycogen phosphorylase"/>
    <property type="match status" value="1"/>
</dbReference>
<dbReference type="GO" id="GO:0015020">
    <property type="term" value="F:glucuronosyltransferase activity"/>
    <property type="evidence" value="ECO:0007669"/>
    <property type="project" value="UniProtKB-EC"/>
</dbReference>
<keyword evidence="9" id="KW-0325">Glycoprotein</keyword>
<reference evidence="13" key="1">
    <citation type="journal article" date="2016" name="Gigascience">
        <title>De novo construction of an expanded transcriptome assembly for the western tarnished plant bug, Lygus hesperus.</title>
        <authorList>
            <person name="Tassone E.E."/>
            <person name="Geib S.M."/>
            <person name="Hall B."/>
            <person name="Fabrick J.A."/>
            <person name="Brent C.S."/>
            <person name="Hull J.J."/>
        </authorList>
    </citation>
    <scope>NUCLEOTIDE SEQUENCE</scope>
</reference>
<dbReference type="AlphaFoldDB" id="A0A146KR52"/>
<evidence type="ECO:0000256" key="8">
    <source>
        <dbReference type="ARBA" id="ARBA00023136"/>
    </source>
</evidence>
<dbReference type="EMBL" id="GDHC01020917">
    <property type="protein sequence ID" value="JAP97711.1"/>
    <property type="molecule type" value="Transcribed_RNA"/>
</dbReference>
<dbReference type="InterPro" id="IPR002213">
    <property type="entry name" value="UDP_glucos_trans"/>
</dbReference>
<dbReference type="GO" id="GO:0016020">
    <property type="term" value="C:membrane"/>
    <property type="evidence" value="ECO:0007669"/>
    <property type="project" value="UniProtKB-SubCell"/>
</dbReference>
<feature type="transmembrane region" description="Helical" evidence="12">
    <location>
        <begin position="172"/>
        <end position="196"/>
    </location>
</feature>
<evidence type="ECO:0000256" key="4">
    <source>
        <dbReference type="ARBA" id="ARBA00022679"/>
    </source>
</evidence>
<evidence type="ECO:0000313" key="13">
    <source>
        <dbReference type="EMBL" id="JAP97711.1"/>
    </source>
</evidence>
<protein>
    <recommendedName>
        <fullName evidence="12">UDP-glucuronosyltransferase</fullName>
        <ecNumber evidence="12">2.4.1.17</ecNumber>
    </recommendedName>
</protein>
<dbReference type="Gene3D" id="3.40.50.2000">
    <property type="entry name" value="Glycogen Phosphorylase B"/>
    <property type="match status" value="1"/>
</dbReference>
<dbReference type="PROSITE" id="PS00375">
    <property type="entry name" value="UDPGT"/>
    <property type="match status" value="1"/>
</dbReference>
<evidence type="ECO:0000256" key="1">
    <source>
        <dbReference type="ARBA" id="ARBA00004240"/>
    </source>
</evidence>
<keyword evidence="8 12" id="KW-0472">Membrane</keyword>
<dbReference type="PANTHER" id="PTHR48043">
    <property type="entry name" value="EG:EG0003.4 PROTEIN-RELATED"/>
    <property type="match status" value="1"/>
</dbReference>
<evidence type="ECO:0000256" key="3">
    <source>
        <dbReference type="ARBA" id="ARBA00022676"/>
    </source>
</evidence>
<evidence type="ECO:0000256" key="10">
    <source>
        <dbReference type="ARBA" id="ARBA00046288"/>
    </source>
</evidence>
<evidence type="ECO:0000256" key="6">
    <source>
        <dbReference type="ARBA" id="ARBA00022824"/>
    </source>
</evidence>
<accession>A0A146KR52</accession>
<dbReference type="InterPro" id="IPR050271">
    <property type="entry name" value="UDP-glycosyltransferase"/>
</dbReference>
<evidence type="ECO:0000256" key="12">
    <source>
        <dbReference type="RuleBase" id="RU362059"/>
    </source>
</evidence>